<dbReference type="OMA" id="RYILGHQ"/>
<dbReference type="RefSeq" id="XP_005837896.1">
    <property type="nucleotide sequence ID" value="XM_005837839.1"/>
</dbReference>
<dbReference type="PANTHER" id="PTHR10366">
    <property type="entry name" value="NAD DEPENDENT EPIMERASE/DEHYDRATASE"/>
    <property type="match status" value="1"/>
</dbReference>
<dbReference type="KEGG" id="gtt:GUITHDRAFT_151113"/>
<feature type="domain" description="NAD-dependent epimerase/dehydratase" evidence="3">
    <location>
        <begin position="4"/>
        <end position="241"/>
    </location>
</feature>
<reference evidence="5" key="3">
    <citation type="submission" date="2016-03" db="UniProtKB">
        <authorList>
            <consortium name="EnsemblProtists"/>
        </authorList>
    </citation>
    <scope>IDENTIFICATION</scope>
</reference>
<dbReference type="Proteomes" id="UP000011087">
    <property type="component" value="Unassembled WGS sequence"/>
</dbReference>
<dbReference type="CDD" id="cd05227">
    <property type="entry name" value="AR_SDR_e"/>
    <property type="match status" value="1"/>
</dbReference>
<sequence>MSTVLVSGAGGYVGCNLVAMLAAEGYKVRGTVRSTKDEQKIAPLRKVCPDIQLFEADLLSDSGWKEAIDGCEFVHHVASPFPLGPPKHEDDLIKPAVEGTTRVLKIALECESVKKVILTSSFVAVGSGHPDAPADKVFNEDDWSNVDKCDAYPKSKTLAEKAAWECIDKQPAGRGLELTTINPVLVLGPMKSKAPCTSAEIISRLMMRQLPACPKLSFPIVDVRDVCKAHIKAMKDPSTSGKRFIVFNQNLWMV</sequence>
<dbReference type="PaxDb" id="55529-EKX50916"/>
<evidence type="ECO:0000259" key="3">
    <source>
        <dbReference type="Pfam" id="PF01370"/>
    </source>
</evidence>
<dbReference type="InterPro" id="IPR050425">
    <property type="entry name" value="NAD(P)_dehydrat-like"/>
</dbReference>
<dbReference type="InterPro" id="IPR036291">
    <property type="entry name" value="NAD(P)-bd_dom_sf"/>
</dbReference>
<dbReference type="PANTHER" id="PTHR10366:SF564">
    <property type="entry name" value="STEROL-4-ALPHA-CARBOXYLATE 3-DEHYDROGENASE, DECARBOXYLATING"/>
    <property type="match status" value="1"/>
</dbReference>
<dbReference type="Pfam" id="PF01370">
    <property type="entry name" value="Epimerase"/>
    <property type="match status" value="1"/>
</dbReference>
<keyword evidence="6" id="KW-1185">Reference proteome</keyword>
<evidence type="ECO:0000313" key="6">
    <source>
        <dbReference type="Proteomes" id="UP000011087"/>
    </source>
</evidence>
<evidence type="ECO:0000256" key="2">
    <source>
        <dbReference type="ARBA" id="ARBA00023445"/>
    </source>
</evidence>
<dbReference type="EnsemblProtists" id="EKX50916">
    <property type="protein sequence ID" value="EKX50916"/>
    <property type="gene ID" value="GUITHDRAFT_151113"/>
</dbReference>
<dbReference type="EMBL" id="JH992977">
    <property type="protein sequence ID" value="EKX50916.1"/>
    <property type="molecule type" value="Genomic_DNA"/>
</dbReference>
<reference evidence="4 6" key="1">
    <citation type="journal article" date="2012" name="Nature">
        <title>Algal genomes reveal evolutionary mosaicism and the fate of nucleomorphs.</title>
        <authorList>
            <consortium name="DOE Joint Genome Institute"/>
            <person name="Curtis B.A."/>
            <person name="Tanifuji G."/>
            <person name="Burki F."/>
            <person name="Gruber A."/>
            <person name="Irimia M."/>
            <person name="Maruyama S."/>
            <person name="Arias M.C."/>
            <person name="Ball S.G."/>
            <person name="Gile G.H."/>
            <person name="Hirakawa Y."/>
            <person name="Hopkins J.F."/>
            <person name="Kuo A."/>
            <person name="Rensing S.A."/>
            <person name="Schmutz J."/>
            <person name="Symeonidi A."/>
            <person name="Elias M."/>
            <person name="Eveleigh R.J."/>
            <person name="Herman E.K."/>
            <person name="Klute M.J."/>
            <person name="Nakayama T."/>
            <person name="Obornik M."/>
            <person name="Reyes-Prieto A."/>
            <person name="Armbrust E.V."/>
            <person name="Aves S.J."/>
            <person name="Beiko R.G."/>
            <person name="Coutinho P."/>
            <person name="Dacks J.B."/>
            <person name="Durnford D.G."/>
            <person name="Fast N.M."/>
            <person name="Green B.R."/>
            <person name="Grisdale C.J."/>
            <person name="Hempel F."/>
            <person name="Henrissat B."/>
            <person name="Hoppner M.P."/>
            <person name="Ishida K."/>
            <person name="Kim E."/>
            <person name="Koreny L."/>
            <person name="Kroth P.G."/>
            <person name="Liu Y."/>
            <person name="Malik S.B."/>
            <person name="Maier U.G."/>
            <person name="McRose D."/>
            <person name="Mock T."/>
            <person name="Neilson J.A."/>
            <person name="Onodera N.T."/>
            <person name="Poole A.M."/>
            <person name="Pritham E.J."/>
            <person name="Richards T.A."/>
            <person name="Rocap G."/>
            <person name="Roy S.W."/>
            <person name="Sarai C."/>
            <person name="Schaack S."/>
            <person name="Shirato S."/>
            <person name="Slamovits C.H."/>
            <person name="Spencer D.F."/>
            <person name="Suzuki S."/>
            <person name="Worden A.Z."/>
            <person name="Zauner S."/>
            <person name="Barry K."/>
            <person name="Bell C."/>
            <person name="Bharti A.K."/>
            <person name="Crow J.A."/>
            <person name="Grimwood J."/>
            <person name="Kramer R."/>
            <person name="Lindquist E."/>
            <person name="Lucas S."/>
            <person name="Salamov A."/>
            <person name="McFadden G.I."/>
            <person name="Lane C.E."/>
            <person name="Keeling P.J."/>
            <person name="Gray M.W."/>
            <person name="Grigoriev I.V."/>
            <person name="Archibald J.M."/>
        </authorList>
    </citation>
    <scope>NUCLEOTIDE SEQUENCE</scope>
    <source>
        <strain evidence="4 6">CCMP2712</strain>
    </source>
</reference>
<dbReference type="GeneID" id="17307594"/>
<name>L1JQS7_GUITC</name>
<evidence type="ECO:0000256" key="1">
    <source>
        <dbReference type="ARBA" id="ARBA00023002"/>
    </source>
</evidence>
<gene>
    <name evidence="4" type="ORF">GUITHDRAFT_151113</name>
</gene>
<evidence type="ECO:0000313" key="4">
    <source>
        <dbReference type="EMBL" id="EKX50916.1"/>
    </source>
</evidence>
<reference evidence="6" key="2">
    <citation type="submission" date="2012-11" db="EMBL/GenBank/DDBJ databases">
        <authorList>
            <person name="Kuo A."/>
            <person name="Curtis B.A."/>
            <person name="Tanifuji G."/>
            <person name="Burki F."/>
            <person name="Gruber A."/>
            <person name="Irimia M."/>
            <person name="Maruyama S."/>
            <person name="Arias M.C."/>
            <person name="Ball S.G."/>
            <person name="Gile G.H."/>
            <person name="Hirakawa Y."/>
            <person name="Hopkins J.F."/>
            <person name="Rensing S.A."/>
            <person name="Schmutz J."/>
            <person name="Symeonidi A."/>
            <person name="Elias M."/>
            <person name="Eveleigh R.J."/>
            <person name="Herman E.K."/>
            <person name="Klute M.J."/>
            <person name="Nakayama T."/>
            <person name="Obornik M."/>
            <person name="Reyes-Prieto A."/>
            <person name="Armbrust E.V."/>
            <person name="Aves S.J."/>
            <person name="Beiko R.G."/>
            <person name="Coutinho P."/>
            <person name="Dacks J.B."/>
            <person name="Durnford D.G."/>
            <person name="Fast N.M."/>
            <person name="Green B.R."/>
            <person name="Grisdale C."/>
            <person name="Hempe F."/>
            <person name="Henrissat B."/>
            <person name="Hoppner M.P."/>
            <person name="Ishida K.-I."/>
            <person name="Kim E."/>
            <person name="Koreny L."/>
            <person name="Kroth P.G."/>
            <person name="Liu Y."/>
            <person name="Malik S.-B."/>
            <person name="Maier U.G."/>
            <person name="McRose D."/>
            <person name="Mock T."/>
            <person name="Neilson J.A."/>
            <person name="Onodera N.T."/>
            <person name="Poole A.M."/>
            <person name="Pritham E.J."/>
            <person name="Richards T.A."/>
            <person name="Rocap G."/>
            <person name="Roy S.W."/>
            <person name="Sarai C."/>
            <person name="Schaack S."/>
            <person name="Shirato S."/>
            <person name="Slamovits C.H."/>
            <person name="Spencer D.F."/>
            <person name="Suzuki S."/>
            <person name="Worden A.Z."/>
            <person name="Zauner S."/>
            <person name="Barry K."/>
            <person name="Bell C."/>
            <person name="Bharti A.K."/>
            <person name="Crow J.A."/>
            <person name="Grimwood J."/>
            <person name="Kramer R."/>
            <person name="Lindquist E."/>
            <person name="Lucas S."/>
            <person name="Salamov A."/>
            <person name="McFadden G.I."/>
            <person name="Lane C.E."/>
            <person name="Keeling P.J."/>
            <person name="Gray M.W."/>
            <person name="Grigoriev I.V."/>
            <person name="Archibald J.M."/>
        </authorList>
    </citation>
    <scope>NUCLEOTIDE SEQUENCE</scope>
    <source>
        <strain evidence="6">CCMP2712</strain>
    </source>
</reference>
<dbReference type="STRING" id="905079.L1JQS7"/>
<dbReference type="InterPro" id="IPR001509">
    <property type="entry name" value="Epimerase_deHydtase"/>
</dbReference>
<feature type="non-terminal residue" evidence="4">
    <location>
        <position position="254"/>
    </location>
</feature>
<keyword evidence="1" id="KW-0560">Oxidoreductase</keyword>
<dbReference type="eggNOG" id="KOG1502">
    <property type="taxonomic scope" value="Eukaryota"/>
</dbReference>
<proteinExistence type="inferred from homology"/>
<comment type="similarity">
    <text evidence="2">Belongs to the NAD(P)-dependent epimerase/dehydratase family. Dihydroflavonol-4-reductase subfamily.</text>
</comment>
<dbReference type="OrthoDB" id="2735536at2759"/>
<dbReference type="SUPFAM" id="SSF51735">
    <property type="entry name" value="NAD(P)-binding Rossmann-fold domains"/>
    <property type="match status" value="1"/>
</dbReference>
<evidence type="ECO:0000313" key="5">
    <source>
        <dbReference type="EnsemblProtists" id="EKX50916"/>
    </source>
</evidence>
<accession>L1JQS7</accession>
<dbReference type="GO" id="GO:0016616">
    <property type="term" value="F:oxidoreductase activity, acting on the CH-OH group of donors, NAD or NADP as acceptor"/>
    <property type="evidence" value="ECO:0007669"/>
    <property type="project" value="TreeGrafter"/>
</dbReference>
<dbReference type="Gene3D" id="3.40.50.720">
    <property type="entry name" value="NAD(P)-binding Rossmann-like Domain"/>
    <property type="match status" value="1"/>
</dbReference>
<organism evidence="4">
    <name type="scientific">Guillardia theta (strain CCMP2712)</name>
    <name type="common">Cryptophyte</name>
    <dbReference type="NCBI Taxonomy" id="905079"/>
    <lineage>
        <taxon>Eukaryota</taxon>
        <taxon>Cryptophyceae</taxon>
        <taxon>Pyrenomonadales</taxon>
        <taxon>Geminigeraceae</taxon>
        <taxon>Guillardia</taxon>
    </lineage>
</organism>
<protein>
    <recommendedName>
        <fullName evidence="3">NAD-dependent epimerase/dehydratase domain-containing protein</fullName>
    </recommendedName>
</protein>
<dbReference type="FunFam" id="3.40.50.720:FF:000336">
    <property type="entry name" value="Aldehyde reductase"/>
    <property type="match status" value="1"/>
</dbReference>
<dbReference type="AlphaFoldDB" id="L1JQS7"/>
<dbReference type="HOGENOM" id="CLU_007383_9_2_1"/>